<reference evidence="2 3" key="1">
    <citation type="submission" date="2015-05" db="EMBL/GenBank/DDBJ databases">
        <title>Genome sequencing and analysis of members of genus Stenotrophomonas.</title>
        <authorList>
            <person name="Patil P.P."/>
            <person name="Midha S."/>
            <person name="Patil P.B."/>
        </authorList>
    </citation>
    <scope>NUCLEOTIDE SEQUENCE [LARGE SCALE GENOMIC DNA]</scope>
    <source>
        <strain evidence="2 3">DSM 18941</strain>
    </source>
</reference>
<gene>
    <name evidence="2" type="ORF">ABB27_18950</name>
</gene>
<evidence type="ECO:0000256" key="1">
    <source>
        <dbReference type="SAM" id="SignalP"/>
    </source>
</evidence>
<sequence>MRIFALFFLLLSSTGIAGATSVPVAASGNVRNPGSYLLPPDSRLSRLALTAGPTEDAYMQA</sequence>
<feature type="signal peptide" evidence="1">
    <location>
        <begin position="1"/>
        <end position="19"/>
    </location>
</feature>
<accession>A0A0R0C4Y5</accession>
<keyword evidence="3" id="KW-1185">Reference proteome</keyword>
<dbReference type="RefSeq" id="WP_152984698.1">
    <property type="nucleotide sequence ID" value="NZ_LDJJ01000112.1"/>
</dbReference>
<comment type="caution">
    <text evidence="2">The sequence shown here is derived from an EMBL/GenBank/DDBJ whole genome shotgun (WGS) entry which is preliminary data.</text>
</comment>
<feature type="non-terminal residue" evidence="2">
    <location>
        <position position="61"/>
    </location>
</feature>
<evidence type="ECO:0000313" key="2">
    <source>
        <dbReference type="EMBL" id="KRG61458.1"/>
    </source>
</evidence>
<name>A0A0R0C4Y5_9GAMM</name>
<dbReference type="Proteomes" id="UP000051863">
    <property type="component" value="Unassembled WGS sequence"/>
</dbReference>
<dbReference type="AlphaFoldDB" id="A0A0R0C4Y5"/>
<proteinExistence type="predicted"/>
<dbReference type="EMBL" id="LDJJ01000112">
    <property type="protein sequence ID" value="KRG61458.1"/>
    <property type="molecule type" value="Genomic_DNA"/>
</dbReference>
<organism evidence="2 3">
    <name type="scientific">Stenotrophomonas terrae</name>
    <dbReference type="NCBI Taxonomy" id="405446"/>
    <lineage>
        <taxon>Bacteria</taxon>
        <taxon>Pseudomonadati</taxon>
        <taxon>Pseudomonadota</taxon>
        <taxon>Gammaproteobacteria</taxon>
        <taxon>Lysobacterales</taxon>
        <taxon>Lysobacteraceae</taxon>
        <taxon>Stenotrophomonas</taxon>
    </lineage>
</organism>
<keyword evidence="1" id="KW-0732">Signal</keyword>
<feature type="chain" id="PRO_5006393524" evidence="1">
    <location>
        <begin position="20"/>
        <end position="61"/>
    </location>
</feature>
<protein>
    <submittedName>
        <fullName evidence="2">Uncharacterized protein</fullName>
    </submittedName>
</protein>
<evidence type="ECO:0000313" key="3">
    <source>
        <dbReference type="Proteomes" id="UP000051863"/>
    </source>
</evidence>